<dbReference type="PANTHER" id="PTHR46401">
    <property type="entry name" value="GLYCOSYLTRANSFERASE WBBK-RELATED"/>
    <property type="match status" value="1"/>
</dbReference>
<evidence type="ECO:0000256" key="1">
    <source>
        <dbReference type="ARBA" id="ARBA00022679"/>
    </source>
</evidence>
<dbReference type="EMBL" id="JAQQKW010000001">
    <property type="protein sequence ID" value="MDC7692783.1"/>
    <property type="molecule type" value="Genomic_DNA"/>
</dbReference>
<dbReference type="SUPFAM" id="SSF53756">
    <property type="entry name" value="UDP-Glycosyltransferase/glycogen phosphorylase"/>
    <property type="match status" value="1"/>
</dbReference>
<protein>
    <submittedName>
        <fullName evidence="4">Glycosyltransferase family 1 protein</fullName>
    </submittedName>
</protein>
<organism evidence="4 5">
    <name type="scientific">Asticcacaulis currens</name>
    <dbReference type="NCBI Taxonomy" id="2984210"/>
    <lineage>
        <taxon>Bacteria</taxon>
        <taxon>Pseudomonadati</taxon>
        <taxon>Pseudomonadota</taxon>
        <taxon>Alphaproteobacteria</taxon>
        <taxon>Caulobacterales</taxon>
        <taxon>Caulobacteraceae</taxon>
        <taxon>Asticcacaulis</taxon>
    </lineage>
</organism>
<dbReference type="RefSeq" id="WP_272739563.1">
    <property type="nucleotide sequence ID" value="NZ_JAQQKW010000001.1"/>
</dbReference>
<dbReference type="Gene3D" id="3.40.50.2000">
    <property type="entry name" value="Glycogen Phosphorylase B"/>
    <property type="match status" value="2"/>
</dbReference>
<reference evidence="4 5" key="1">
    <citation type="submission" date="2023-01" db="EMBL/GenBank/DDBJ databases">
        <title>Novel species of the genus Asticcacaulis isolated from rivers.</title>
        <authorList>
            <person name="Lu H."/>
        </authorList>
    </citation>
    <scope>NUCLEOTIDE SEQUENCE [LARGE SCALE GENOMIC DNA]</scope>
    <source>
        <strain evidence="4 5">DXS10W</strain>
    </source>
</reference>
<dbReference type="InterPro" id="IPR028098">
    <property type="entry name" value="Glyco_trans_4-like_N"/>
</dbReference>
<keyword evidence="1" id="KW-0808">Transferase</keyword>
<name>A0ABT5I9J1_9CAUL</name>
<evidence type="ECO:0000313" key="5">
    <source>
        <dbReference type="Proteomes" id="UP001216595"/>
    </source>
</evidence>
<gene>
    <name evidence="4" type="ORF">PQU94_00645</name>
</gene>
<proteinExistence type="predicted"/>
<dbReference type="InterPro" id="IPR001296">
    <property type="entry name" value="Glyco_trans_1"/>
</dbReference>
<feature type="domain" description="Glycosyl transferase family 1" evidence="2">
    <location>
        <begin position="187"/>
        <end position="332"/>
    </location>
</feature>
<comment type="caution">
    <text evidence="4">The sequence shown here is derived from an EMBL/GenBank/DDBJ whole genome shotgun (WGS) entry which is preliminary data.</text>
</comment>
<evidence type="ECO:0000259" key="2">
    <source>
        <dbReference type="Pfam" id="PF00534"/>
    </source>
</evidence>
<dbReference type="Pfam" id="PF00534">
    <property type="entry name" value="Glycos_transf_1"/>
    <property type="match status" value="1"/>
</dbReference>
<evidence type="ECO:0000313" key="4">
    <source>
        <dbReference type="EMBL" id="MDC7692783.1"/>
    </source>
</evidence>
<sequence length="359" mass="38863">MSRPVVINGKFLSQKMTGVQRVAFAFAKGLKTRFEADGRGHELSIALPKGTEPTELGIPQVAPSRLKGVPWEQLELPVQTGKRLLVNLCNVGPLTHKGDILIIHDAQAFISPQSYSKPFGTWYRTILPHLASNAARVLTVSNYSRDCLAEVGVAPAEKIEVIHNGVDHILDIRADATALQRMGLTSKTYFLAPGTTQAHKNIGVIIEAARRLEADEIPVVLFGSATASAFAEAGYILPSNVVLAGRVSDGELRALIEGARAFLFPSATEGFGLPPLEAMLLGTPAVVAPCGALPELVDDKALFAQADSPDDWAEKIRSLARSDAQCREFGMAGMRQAQKFNWESATEKLYRVILETQRL</sequence>
<dbReference type="PANTHER" id="PTHR46401:SF2">
    <property type="entry name" value="GLYCOSYLTRANSFERASE WBBK-RELATED"/>
    <property type="match status" value="1"/>
</dbReference>
<dbReference type="CDD" id="cd03809">
    <property type="entry name" value="GT4_MtfB-like"/>
    <property type="match status" value="1"/>
</dbReference>
<evidence type="ECO:0000259" key="3">
    <source>
        <dbReference type="Pfam" id="PF13439"/>
    </source>
</evidence>
<dbReference type="Proteomes" id="UP001216595">
    <property type="component" value="Unassembled WGS sequence"/>
</dbReference>
<accession>A0ABT5I9J1</accession>
<feature type="domain" description="Glycosyltransferase subfamily 4-like N-terminal" evidence="3">
    <location>
        <begin position="104"/>
        <end position="168"/>
    </location>
</feature>
<dbReference type="Pfam" id="PF13439">
    <property type="entry name" value="Glyco_transf_4"/>
    <property type="match status" value="1"/>
</dbReference>
<keyword evidence="5" id="KW-1185">Reference proteome</keyword>